<accession>A0A067BF15</accession>
<dbReference type="AlphaFoldDB" id="A0A067BF15"/>
<name>A0A067BF15_SAPPC</name>
<sequence>MRNVWGVASALALVAQPWPTTLLQSLWEKMGLALLPVLYTTLVTHDLAPVAGLSDLFMHAAQAFELPRYQRRVLAHNYEASSPLRGPAHACSSTRLVLDTLEYFRLYDAEKRSAFVDAFLAATASKLEANTVFRNLELRESASDIRLAKAGLERLLSAPLRGSEVPKLNTLTLSELDMYNFTTNWHRAKALRASNANDAAMRKQFQRLAERPSPTTR</sequence>
<gene>
    <name evidence="1" type="ORF">SPRG_17381</name>
</gene>
<proteinExistence type="predicted"/>
<dbReference type="GeneID" id="24138925"/>
<dbReference type="Proteomes" id="UP000030745">
    <property type="component" value="Unassembled WGS sequence"/>
</dbReference>
<evidence type="ECO:0000313" key="1">
    <source>
        <dbReference type="EMBL" id="KDO16984.1"/>
    </source>
</evidence>
<keyword evidence="2" id="KW-1185">Reference proteome</keyword>
<protein>
    <submittedName>
        <fullName evidence="1">Uncharacterized protein</fullName>
    </submittedName>
</protein>
<dbReference type="EMBL" id="KK583829">
    <property type="protein sequence ID" value="KDO16984.1"/>
    <property type="molecule type" value="Genomic_DNA"/>
</dbReference>
<dbReference type="RefSeq" id="XP_012212307.1">
    <property type="nucleotide sequence ID" value="XM_012356917.1"/>
</dbReference>
<reference evidence="1 2" key="1">
    <citation type="journal article" date="2013" name="PLoS Genet.">
        <title>Distinctive expansion of potential virulence genes in the genome of the oomycete fish pathogen Saprolegnia parasitica.</title>
        <authorList>
            <person name="Jiang R.H."/>
            <person name="de Bruijn I."/>
            <person name="Haas B.J."/>
            <person name="Belmonte R."/>
            <person name="Lobach L."/>
            <person name="Christie J."/>
            <person name="van den Ackerveken G."/>
            <person name="Bottin A."/>
            <person name="Bulone V."/>
            <person name="Diaz-Moreno S.M."/>
            <person name="Dumas B."/>
            <person name="Fan L."/>
            <person name="Gaulin E."/>
            <person name="Govers F."/>
            <person name="Grenville-Briggs L.J."/>
            <person name="Horner N.R."/>
            <person name="Levin J.Z."/>
            <person name="Mammella M."/>
            <person name="Meijer H.J."/>
            <person name="Morris P."/>
            <person name="Nusbaum C."/>
            <person name="Oome S."/>
            <person name="Phillips A.J."/>
            <person name="van Rooyen D."/>
            <person name="Rzeszutek E."/>
            <person name="Saraiva M."/>
            <person name="Secombes C.J."/>
            <person name="Seidl M.F."/>
            <person name="Snel B."/>
            <person name="Stassen J.H."/>
            <person name="Sykes S."/>
            <person name="Tripathy S."/>
            <person name="van den Berg H."/>
            <person name="Vega-Arreguin J.C."/>
            <person name="Wawra S."/>
            <person name="Young S.K."/>
            <person name="Zeng Q."/>
            <person name="Dieguez-Uribeondo J."/>
            <person name="Russ C."/>
            <person name="Tyler B.M."/>
            <person name="van West P."/>
        </authorList>
    </citation>
    <scope>NUCLEOTIDE SEQUENCE [LARGE SCALE GENOMIC DNA]</scope>
    <source>
        <strain evidence="1 2">CBS 223.65</strain>
    </source>
</reference>
<organism evidence="1 2">
    <name type="scientific">Saprolegnia parasitica (strain CBS 223.65)</name>
    <dbReference type="NCBI Taxonomy" id="695850"/>
    <lineage>
        <taxon>Eukaryota</taxon>
        <taxon>Sar</taxon>
        <taxon>Stramenopiles</taxon>
        <taxon>Oomycota</taxon>
        <taxon>Saprolegniomycetes</taxon>
        <taxon>Saprolegniales</taxon>
        <taxon>Saprolegniaceae</taxon>
        <taxon>Saprolegnia</taxon>
    </lineage>
</organism>
<evidence type="ECO:0000313" key="2">
    <source>
        <dbReference type="Proteomes" id="UP000030745"/>
    </source>
</evidence>
<dbReference type="VEuPathDB" id="FungiDB:SPRG_17381"/>
<dbReference type="KEGG" id="spar:SPRG_17381"/>